<feature type="transmembrane region" description="Helical" evidence="10">
    <location>
        <begin position="80"/>
        <end position="102"/>
    </location>
</feature>
<keyword evidence="7 8" id="KW-0807">Transducer</keyword>
<comment type="caution">
    <text evidence="12">The sequence shown here is derived from an EMBL/GenBank/DDBJ whole genome shotgun (WGS) entry which is preliminary data.</text>
</comment>
<dbReference type="AlphaFoldDB" id="A0A812CTL0"/>
<evidence type="ECO:0000256" key="8">
    <source>
        <dbReference type="RuleBase" id="RU000688"/>
    </source>
</evidence>
<organism evidence="12 13">
    <name type="scientific">Acanthosepion pharaonis</name>
    <name type="common">Pharaoh cuttlefish</name>
    <name type="synonym">Sepia pharaonis</name>
    <dbReference type="NCBI Taxonomy" id="158019"/>
    <lineage>
        <taxon>Eukaryota</taxon>
        <taxon>Metazoa</taxon>
        <taxon>Spiralia</taxon>
        <taxon>Lophotrochozoa</taxon>
        <taxon>Mollusca</taxon>
        <taxon>Cephalopoda</taxon>
        <taxon>Coleoidea</taxon>
        <taxon>Decapodiformes</taxon>
        <taxon>Sepiida</taxon>
        <taxon>Sepiina</taxon>
        <taxon>Sepiidae</taxon>
        <taxon>Acanthosepion</taxon>
    </lineage>
</organism>
<dbReference type="EMBL" id="CAHIKZ030001936">
    <property type="protein sequence ID" value="CAE1277674.1"/>
    <property type="molecule type" value="Genomic_DNA"/>
</dbReference>
<evidence type="ECO:0000256" key="1">
    <source>
        <dbReference type="ARBA" id="ARBA00004141"/>
    </source>
</evidence>
<dbReference type="PANTHER" id="PTHR45695:SF9">
    <property type="entry name" value="LEUCOKININ RECEPTOR"/>
    <property type="match status" value="1"/>
</dbReference>
<evidence type="ECO:0000313" key="12">
    <source>
        <dbReference type="EMBL" id="CAE1277674.1"/>
    </source>
</evidence>
<dbReference type="Gene3D" id="1.20.1070.10">
    <property type="entry name" value="Rhodopsin 7-helix transmembrane proteins"/>
    <property type="match status" value="2"/>
</dbReference>
<evidence type="ECO:0000256" key="7">
    <source>
        <dbReference type="ARBA" id="ARBA00023224"/>
    </source>
</evidence>
<comment type="subcellular location">
    <subcellularLocation>
        <location evidence="1">Membrane</location>
        <topology evidence="1">Multi-pass membrane protein</topology>
    </subcellularLocation>
</comment>
<feature type="transmembrane region" description="Helical" evidence="10">
    <location>
        <begin position="6"/>
        <end position="25"/>
    </location>
</feature>
<feature type="compositionally biased region" description="Basic and acidic residues" evidence="9">
    <location>
        <begin position="260"/>
        <end position="269"/>
    </location>
</feature>
<keyword evidence="13" id="KW-1185">Reference proteome</keyword>
<feature type="compositionally biased region" description="Basic and acidic residues" evidence="9">
    <location>
        <begin position="122"/>
        <end position="133"/>
    </location>
</feature>
<dbReference type="OrthoDB" id="5964776at2759"/>
<keyword evidence="2 8" id="KW-0812">Transmembrane</keyword>
<comment type="similarity">
    <text evidence="8">Belongs to the G-protein coupled receptor 1 family.</text>
</comment>
<keyword evidence="3 10" id="KW-1133">Transmembrane helix</keyword>
<evidence type="ECO:0000256" key="3">
    <source>
        <dbReference type="ARBA" id="ARBA00022989"/>
    </source>
</evidence>
<dbReference type="InterPro" id="IPR017452">
    <property type="entry name" value="GPCR_Rhodpsn_7TM"/>
</dbReference>
<dbReference type="SUPFAM" id="SSF81321">
    <property type="entry name" value="Family A G protein-coupled receptor-like"/>
    <property type="match status" value="1"/>
</dbReference>
<name>A0A812CTL0_ACAPH</name>
<dbReference type="PROSITE" id="PS00237">
    <property type="entry name" value="G_PROTEIN_RECEP_F1_1"/>
    <property type="match status" value="1"/>
</dbReference>
<dbReference type="PROSITE" id="PS50262">
    <property type="entry name" value="G_PROTEIN_RECEP_F1_2"/>
    <property type="match status" value="1"/>
</dbReference>
<evidence type="ECO:0000256" key="4">
    <source>
        <dbReference type="ARBA" id="ARBA00023040"/>
    </source>
</evidence>
<evidence type="ECO:0000256" key="6">
    <source>
        <dbReference type="ARBA" id="ARBA00023170"/>
    </source>
</evidence>
<proteinExistence type="inferred from homology"/>
<dbReference type="InterPro" id="IPR000276">
    <property type="entry name" value="GPCR_Rhodpsn"/>
</dbReference>
<sequence length="379" mass="43129">MSLTIPVVLLSVISIERYLAILYPLKTKQLFTFRRLRLTQALIWLFLAAYNSPQLIVHDTFTLGDKTFCYMRSDNINTNAYVLANLIVWYILPLFVLSFMYCKIAAVLWRSSSTQNFALQMKRPEESARHTNMDAETASRTSGIERPEKPGAPAVHVSKKNKCIRMLSVQKPGGYSGVIRLQNTSIVVSREETENDSMSEYSDAESNSEVYMNECGVCGSWCQETEGEPHIGAMNVGDQSKPSSSSSKPWSNVRSGLGRKVKETENGERNNIEAVTSSGRHFYFRNKPLVNTQKVMQARRKVIRLLLIIIGTFAVLTLPYHIRACVYLWTDTKNIGSLLSPICYLLYYMNSGLNPFLYAFFSDNFRKSLKDSFKCLFRK</sequence>
<dbReference type="GO" id="GO:0004930">
    <property type="term" value="F:G protein-coupled receptor activity"/>
    <property type="evidence" value="ECO:0007669"/>
    <property type="project" value="UniProtKB-KW"/>
</dbReference>
<keyword evidence="4 8" id="KW-0297">G-protein coupled receptor</keyword>
<accession>A0A812CTL0</accession>
<evidence type="ECO:0000256" key="9">
    <source>
        <dbReference type="SAM" id="MobiDB-lite"/>
    </source>
</evidence>
<dbReference type="GO" id="GO:0005886">
    <property type="term" value="C:plasma membrane"/>
    <property type="evidence" value="ECO:0007669"/>
    <property type="project" value="TreeGrafter"/>
</dbReference>
<feature type="transmembrane region" description="Helical" evidence="10">
    <location>
        <begin position="342"/>
        <end position="361"/>
    </location>
</feature>
<evidence type="ECO:0000256" key="10">
    <source>
        <dbReference type="SAM" id="Phobius"/>
    </source>
</evidence>
<protein>
    <submittedName>
        <fullName evidence="12">TrissinR</fullName>
    </submittedName>
</protein>
<reference evidence="12" key="1">
    <citation type="submission" date="2021-01" db="EMBL/GenBank/DDBJ databases">
        <authorList>
            <person name="Li R."/>
            <person name="Bekaert M."/>
        </authorList>
    </citation>
    <scope>NUCLEOTIDE SEQUENCE</scope>
    <source>
        <strain evidence="12">Farmed</strain>
    </source>
</reference>
<dbReference type="PRINTS" id="PR00237">
    <property type="entry name" value="GPCRRHODOPSN"/>
</dbReference>
<keyword evidence="6 8" id="KW-0675">Receptor</keyword>
<evidence type="ECO:0000313" key="13">
    <source>
        <dbReference type="Proteomes" id="UP000597762"/>
    </source>
</evidence>
<keyword evidence="5 10" id="KW-0472">Membrane</keyword>
<feature type="domain" description="G-protein coupled receptors family 1 profile" evidence="11">
    <location>
        <begin position="1"/>
        <end position="358"/>
    </location>
</feature>
<dbReference type="PANTHER" id="PTHR45695">
    <property type="entry name" value="LEUCOKININ RECEPTOR-RELATED"/>
    <property type="match status" value="1"/>
</dbReference>
<feature type="transmembrane region" description="Helical" evidence="10">
    <location>
        <begin position="37"/>
        <end position="56"/>
    </location>
</feature>
<feature type="region of interest" description="Disordered" evidence="9">
    <location>
        <begin position="232"/>
        <end position="269"/>
    </location>
</feature>
<feature type="region of interest" description="Disordered" evidence="9">
    <location>
        <begin position="122"/>
        <end position="155"/>
    </location>
</feature>
<dbReference type="Proteomes" id="UP000597762">
    <property type="component" value="Unassembled WGS sequence"/>
</dbReference>
<dbReference type="Pfam" id="PF00001">
    <property type="entry name" value="7tm_1"/>
    <property type="match status" value="1"/>
</dbReference>
<feature type="transmembrane region" description="Helical" evidence="10">
    <location>
        <begin position="302"/>
        <end position="322"/>
    </location>
</feature>
<feature type="compositionally biased region" description="Low complexity" evidence="9">
    <location>
        <begin position="240"/>
        <end position="251"/>
    </location>
</feature>
<evidence type="ECO:0000256" key="5">
    <source>
        <dbReference type="ARBA" id="ARBA00023136"/>
    </source>
</evidence>
<evidence type="ECO:0000256" key="2">
    <source>
        <dbReference type="ARBA" id="ARBA00022692"/>
    </source>
</evidence>
<gene>
    <name evidence="12" type="ORF">SPHA_40794</name>
</gene>
<evidence type="ECO:0000259" key="11">
    <source>
        <dbReference type="PROSITE" id="PS50262"/>
    </source>
</evidence>